<dbReference type="InterPro" id="IPR045055">
    <property type="entry name" value="DNA2/NAM7-like"/>
</dbReference>
<dbReference type="InterPro" id="IPR041679">
    <property type="entry name" value="DNA2/NAM7-like_C"/>
</dbReference>
<name>A0A6A0H7G8_HYAAZ</name>
<dbReference type="CDD" id="cd18808">
    <property type="entry name" value="SF1_C_Upf1"/>
    <property type="match status" value="1"/>
</dbReference>
<reference evidence="2" key="3">
    <citation type="submission" date="2019-06" db="EMBL/GenBank/DDBJ databases">
        <authorList>
            <person name="Poynton C."/>
            <person name="Hasenbein S."/>
            <person name="Benoit J.B."/>
            <person name="Sepulveda M.S."/>
            <person name="Poelchau M.F."/>
            <person name="Murali S.C."/>
            <person name="Chen S."/>
            <person name="Glastad K.M."/>
            <person name="Werren J.H."/>
            <person name="Vineis J.H."/>
            <person name="Bowen J.L."/>
            <person name="Friedrich M."/>
            <person name="Jones J."/>
            <person name="Robertson H.M."/>
            <person name="Feyereisen R."/>
            <person name="Mechler-Hickson A."/>
            <person name="Mathers N."/>
            <person name="Lee C.E."/>
            <person name="Colbourne J.K."/>
            <person name="Biales A."/>
            <person name="Johnston J.S."/>
            <person name="Wellborn G.A."/>
            <person name="Rosendale A.J."/>
            <person name="Cridge A.G."/>
            <person name="Munoz-Torres M.C."/>
            <person name="Bain P.A."/>
            <person name="Manny A.R."/>
            <person name="Major K.M."/>
            <person name="Lambert F.N."/>
            <person name="Vulpe C.D."/>
            <person name="Tuck P."/>
            <person name="Blalock B.J."/>
            <person name="Lin Y.-Y."/>
            <person name="Smith M.E."/>
            <person name="Ochoa-Acuna H."/>
            <person name="Chen M.-J.M."/>
            <person name="Childers C.P."/>
            <person name="Qu J."/>
            <person name="Dugan S."/>
            <person name="Lee S.L."/>
            <person name="Chao H."/>
            <person name="Dinh H."/>
            <person name="Han Y."/>
            <person name="Doddapaneni H."/>
            <person name="Worley K.C."/>
            <person name="Muzny D.M."/>
            <person name="Gibbs R.A."/>
            <person name="Richards S."/>
        </authorList>
    </citation>
    <scope>NUCLEOTIDE SEQUENCE</scope>
    <source>
        <strain evidence="2">HAZT.00-mixed</strain>
        <tissue evidence="2">Whole organism</tissue>
    </source>
</reference>
<dbReference type="InterPro" id="IPR047187">
    <property type="entry name" value="SF1_C_Upf1"/>
</dbReference>
<proteinExistence type="predicted"/>
<dbReference type="Proteomes" id="UP000711488">
    <property type="component" value="Unassembled WGS sequence"/>
</dbReference>
<comment type="caution">
    <text evidence="2">The sequence shown here is derived from an EMBL/GenBank/DDBJ whole genome shotgun (WGS) entry which is preliminary data.</text>
</comment>
<dbReference type="SUPFAM" id="SSF52540">
    <property type="entry name" value="P-loop containing nucleoside triphosphate hydrolases"/>
    <property type="match status" value="1"/>
</dbReference>
<dbReference type="EMBL" id="JQDR03006341">
    <property type="protein sequence ID" value="KAA0200392.1"/>
    <property type="molecule type" value="Genomic_DNA"/>
</dbReference>
<dbReference type="Pfam" id="PF13087">
    <property type="entry name" value="AAA_12"/>
    <property type="match status" value="1"/>
</dbReference>
<dbReference type="Gene3D" id="3.40.50.300">
    <property type="entry name" value="P-loop containing nucleotide triphosphate hydrolases"/>
    <property type="match status" value="1"/>
</dbReference>
<dbReference type="OrthoDB" id="2423195at2759"/>
<dbReference type="PANTHER" id="PTHR10887">
    <property type="entry name" value="DNA2/NAM7 HELICASE FAMILY"/>
    <property type="match status" value="1"/>
</dbReference>
<sequence>MLLEQRNYSPTCDNMCVSTVDNYQGEENDIILLSMVRSNDSGNIGFLKIANRVCVALSRAKLGLFIIGNMQQLCRSSALWRKIEEALKKIDGLGDALVLKCQSHPDRKVAVKTGEDFWTMSPECGCTRPWNADICICATWNADILATRNADIRTTGNADIRTTGNADILAPRNADILAPRNADILAPRNADILATRNADILATPNADI</sequence>
<dbReference type="GO" id="GO:0031048">
    <property type="term" value="P:regulatory ncRNA-mediated heterochromatin formation"/>
    <property type="evidence" value="ECO:0007669"/>
    <property type="project" value="TreeGrafter"/>
</dbReference>
<protein>
    <recommendedName>
        <fullName evidence="1">DNA2/NAM7 helicase-like C-terminal domain-containing protein</fullName>
    </recommendedName>
</protein>
<gene>
    <name evidence="2" type="ORF">HAZT_HAZT003234</name>
</gene>
<evidence type="ECO:0000313" key="2">
    <source>
        <dbReference type="EMBL" id="KAA0200392.1"/>
    </source>
</evidence>
<dbReference type="PANTHER" id="PTHR10887:SF341">
    <property type="entry name" value="NFX1-TYPE ZINC FINGER-CONTAINING PROTEIN 1"/>
    <property type="match status" value="1"/>
</dbReference>
<dbReference type="AlphaFoldDB" id="A0A6A0H7G8"/>
<reference evidence="2" key="1">
    <citation type="submission" date="2014-08" db="EMBL/GenBank/DDBJ databases">
        <authorList>
            <person name="Murali S."/>
            <person name="Richards S."/>
            <person name="Bandaranaike D."/>
            <person name="Bellair M."/>
            <person name="Blankenburg K."/>
            <person name="Chao H."/>
            <person name="Dinh H."/>
            <person name="Doddapaneni H."/>
            <person name="Dugan-Rocha S."/>
            <person name="Elkadiri S."/>
            <person name="Gnanaolivu R."/>
            <person name="Hughes D."/>
            <person name="Lee S."/>
            <person name="Li M."/>
            <person name="Ming W."/>
            <person name="Munidasa M."/>
            <person name="Muniz J."/>
            <person name="Nguyen L."/>
            <person name="Osuji N."/>
            <person name="Pu L.-L."/>
            <person name="Puazo M."/>
            <person name="Skinner E."/>
            <person name="Qu C."/>
            <person name="Quiroz J."/>
            <person name="Raj R."/>
            <person name="Weissenberger G."/>
            <person name="Xin Y."/>
            <person name="Zou X."/>
            <person name="Han Y."/>
            <person name="Worley K."/>
            <person name="Muzny D."/>
            <person name="Gibbs R."/>
        </authorList>
    </citation>
    <scope>NUCLEOTIDE SEQUENCE</scope>
    <source>
        <strain evidence="2">HAZT.00-mixed</strain>
        <tissue evidence="2">Whole organism</tissue>
    </source>
</reference>
<dbReference type="GO" id="GO:0031380">
    <property type="term" value="C:nuclear RNA-directed RNA polymerase complex"/>
    <property type="evidence" value="ECO:0007669"/>
    <property type="project" value="TreeGrafter"/>
</dbReference>
<evidence type="ECO:0000259" key="1">
    <source>
        <dbReference type="Pfam" id="PF13087"/>
    </source>
</evidence>
<reference evidence="2" key="2">
    <citation type="journal article" date="2018" name="Environ. Sci. Technol.">
        <title>The Toxicogenome of Hyalella azteca: A Model for Sediment Ecotoxicology and Evolutionary Toxicology.</title>
        <authorList>
            <person name="Poynton H.C."/>
            <person name="Hasenbein S."/>
            <person name="Benoit J.B."/>
            <person name="Sepulveda M.S."/>
            <person name="Poelchau M.F."/>
            <person name="Hughes D.S.T."/>
            <person name="Murali S.C."/>
            <person name="Chen S."/>
            <person name="Glastad K.M."/>
            <person name="Goodisman M.A.D."/>
            <person name="Werren J.H."/>
            <person name="Vineis J.H."/>
            <person name="Bowen J.L."/>
            <person name="Friedrich M."/>
            <person name="Jones J."/>
            <person name="Robertson H.M."/>
            <person name="Feyereisen R."/>
            <person name="Mechler-Hickson A."/>
            <person name="Mathers N."/>
            <person name="Lee C.E."/>
            <person name="Colbourne J.K."/>
            <person name="Biales A."/>
            <person name="Johnston J.S."/>
            <person name="Wellborn G.A."/>
            <person name="Rosendale A.J."/>
            <person name="Cridge A.G."/>
            <person name="Munoz-Torres M.C."/>
            <person name="Bain P.A."/>
            <person name="Manny A.R."/>
            <person name="Major K.M."/>
            <person name="Lambert F.N."/>
            <person name="Vulpe C.D."/>
            <person name="Tuck P."/>
            <person name="Blalock B.J."/>
            <person name="Lin Y.Y."/>
            <person name="Smith M.E."/>
            <person name="Ochoa-Acuna H."/>
            <person name="Chen M.M."/>
            <person name="Childers C.P."/>
            <person name="Qu J."/>
            <person name="Dugan S."/>
            <person name="Lee S.L."/>
            <person name="Chao H."/>
            <person name="Dinh H."/>
            <person name="Han Y."/>
            <person name="Doddapaneni H."/>
            <person name="Worley K.C."/>
            <person name="Muzny D.M."/>
            <person name="Gibbs R.A."/>
            <person name="Richards S."/>
        </authorList>
    </citation>
    <scope>NUCLEOTIDE SEQUENCE</scope>
    <source>
        <strain evidence="2">HAZT.00-mixed</strain>
        <tissue evidence="2">Whole organism</tissue>
    </source>
</reference>
<accession>A0A6A0H7G8</accession>
<dbReference type="InterPro" id="IPR027417">
    <property type="entry name" value="P-loop_NTPase"/>
</dbReference>
<feature type="non-terminal residue" evidence="2">
    <location>
        <position position="208"/>
    </location>
</feature>
<feature type="domain" description="DNA2/NAM7 helicase-like C-terminal" evidence="1">
    <location>
        <begin position="11"/>
        <end position="70"/>
    </location>
</feature>
<organism evidence="2">
    <name type="scientific">Hyalella azteca</name>
    <name type="common">Amphipod</name>
    <dbReference type="NCBI Taxonomy" id="294128"/>
    <lineage>
        <taxon>Eukaryota</taxon>
        <taxon>Metazoa</taxon>
        <taxon>Ecdysozoa</taxon>
        <taxon>Arthropoda</taxon>
        <taxon>Crustacea</taxon>
        <taxon>Multicrustacea</taxon>
        <taxon>Malacostraca</taxon>
        <taxon>Eumalacostraca</taxon>
        <taxon>Peracarida</taxon>
        <taxon>Amphipoda</taxon>
        <taxon>Senticaudata</taxon>
        <taxon>Talitrida</taxon>
        <taxon>Talitroidea</taxon>
        <taxon>Hyalellidae</taxon>
        <taxon>Hyalella</taxon>
    </lineage>
</organism>